<reference evidence="7" key="1">
    <citation type="submission" date="2020-10" db="EMBL/GenBank/DDBJ databases">
        <authorList>
            <person name="Gilroy R."/>
        </authorList>
    </citation>
    <scope>NUCLEOTIDE SEQUENCE</scope>
    <source>
        <strain evidence="7">G3-3990</strain>
    </source>
</reference>
<protein>
    <submittedName>
        <fullName evidence="7">Glucosylceramidase</fullName>
    </submittedName>
</protein>
<dbReference type="PANTHER" id="PTHR11069:SF23">
    <property type="entry name" value="LYSOSOMAL ACID GLUCOSYLCERAMIDASE"/>
    <property type="match status" value="1"/>
</dbReference>
<evidence type="ECO:0000256" key="3">
    <source>
        <dbReference type="ARBA" id="ARBA00022801"/>
    </source>
</evidence>
<proteinExistence type="inferred from homology"/>
<evidence type="ECO:0000259" key="5">
    <source>
        <dbReference type="Pfam" id="PF02055"/>
    </source>
</evidence>
<keyword evidence="2" id="KW-0732">Signal</keyword>
<dbReference type="SUPFAM" id="SSF51011">
    <property type="entry name" value="Glycosyl hydrolase domain"/>
    <property type="match status" value="1"/>
</dbReference>
<evidence type="ECO:0000313" key="7">
    <source>
        <dbReference type="EMBL" id="MBO8459626.1"/>
    </source>
</evidence>
<evidence type="ECO:0000313" key="8">
    <source>
        <dbReference type="Proteomes" id="UP000823641"/>
    </source>
</evidence>
<dbReference type="GO" id="GO:0006680">
    <property type="term" value="P:glucosylceramide catabolic process"/>
    <property type="evidence" value="ECO:0007669"/>
    <property type="project" value="TreeGrafter"/>
</dbReference>
<dbReference type="GO" id="GO:0004348">
    <property type="term" value="F:glucosylceramidase activity"/>
    <property type="evidence" value="ECO:0007669"/>
    <property type="project" value="InterPro"/>
</dbReference>
<name>A0A9D9HTK4_9BACT</name>
<comment type="similarity">
    <text evidence="1 4">Belongs to the glycosyl hydrolase 30 family.</text>
</comment>
<dbReference type="Pfam" id="PF02055">
    <property type="entry name" value="Glyco_hydro_30"/>
    <property type="match status" value="1"/>
</dbReference>
<evidence type="ECO:0000256" key="4">
    <source>
        <dbReference type="RuleBase" id="RU361188"/>
    </source>
</evidence>
<dbReference type="InterPro" id="IPR013780">
    <property type="entry name" value="Glyco_hydro_b"/>
</dbReference>
<sequence>MNKMLNTITLGIAALLMGCNAPVEKPDNGKQPTDNDTTAKVATYITTADGTMRFTAVAREYAEGLNMSPEKTLTFNPQKRYQQFDGFGAAITGATAFNLMQMPEDRRQQLLQETFSVEEGMGYSYVRVPIGGSDFNSRSNYDYTCCDQKGIENFALQSDEVDYIIPVLKQILAINPDLKVMGTPWSCPTWMKVDDINTKAPYSGQNKWVGGYLNPDYYNDYATYFVKWIKAFEAEGIQITSVTPQNEPLNWGNSMSLYMPWDQERDFVKTALGPTFKREGIDTKIICFDHNYNYDNKEDQKQYPLKIYADSEASQYIDGAAYHSYGGSPTELDVIHNAAPEKNLYFTEQSIGTWNYQSFGQSLMSEMKNTCIGTVTRWCKAVIVWNFLLDDQGGPHGGPGACATCYGAVDVSSKDYTTLTKRSHFYAIGHLSKAFKTGSTRIATSGYLPTGVSAVAAENPDGTYGLVLFNENEQGVTFNVEYGDKFFEITLPAQSITSCVL</sequence>
<dbReference type="GO" id="GO:0016020">
    <property type="term" value="C:membrane"/>
    <property type="evidence" value="ECO:0007669"/>
    <property type="project" value="GOC"/>
</dbReference>
<reference evidence="7" key="2">
    <citation type="journal article" date="2021" name="PeerJ">
        <title>Extensive microbial diversity within the chicken gut microbiome revealed by metagenomics and culture.</title>
        <authorList>
            <person name="Gilroy R."/>
            <person name="Ravi A."/>
            <person name="Getino M."/>
            <person name="Pursley I."/>
            <person name="Horton D.L."/>
            <person name="Alikhan N.F."/>
            <person name="Baker D."/>
            <person name="Gharbi K."/>
            <person name="Hall N."/>
            <person name="Watson M."/>
            <person name="Adriaenssens E.M."/>
            <person name="Foster-Nyarko E."/>
            <person name="Jarju S."/>
            <person name="Secka A."/>
            <person name="Antonio M."/>
            <person name="Oren A."/>
            <person name="Chaudhuri R.R."/>
            <person name="La Ragione R."/>
            <person name="Hildebrand F."/>
            <person name="Pallen M.J."/>
        </authorList>
    </citation>
    <scope>NUCLEOTIDE SEQUENCE</scope>
    <source>
        <strain evidence="7">G3-3990</strain>
    </source>
</reference>
<evidence type="ECO:0000259" key="6">
    <source>
        <dbReference type="Pfam" id="PF17189"/>
    </source>
</evidence>
<comment type="caution">
    <text evidence="7">The sequence shown here is derived from an EMBL/GenBank/DDBJ whole genome shotgun (WGS) entry which is preliminary data.</text>
</comment>
<feature type="domain" description="Glycosyl hydrolase family 30 TIM-barrel" evidence="5">
    <location>
        <begin position="85"/>
        <end position="433"/>
    </location>
</feature>
<evidence type="ECO:0000256" key="1">
    <source>
        <dbReference type="ARBA" id="ARBA00005382"/>
    </source>
</evidence>
<dbReference type="Pfam" id="PF17189">
    <property type="entry name" value="Glyco_hydro_30C"/>
    <property type="match status" value="1"/>
</dbReference>
<dbReference type="PANTHER" id="PTHR11069">
    <property type="entry name" value="GLUCOSYLCERAMIDASE"/>
    <property type="match status" value="1"/>
</dbReference>
<dbReference type="InterPro" id="IPR033453">
    <property type="entry name" value="Glyco_hydro_30_TIM-barrel"/>
</dbReference>
<keyword evidence="4" id="KW-0326">Glycosidase</keyword>
<dbReference type="SUPFAM" id="SSF51445">
    <property type="entry name" value="(Trans)glycosidases"/>
    <property type="match status" value="1"/>
</dbReference>
<dbReference type="PRINTS" id="PR00843">
    <property type="entry name" value="GLHYDRLASE30"/>
</dbReference>
<dbReference type="Gene3D" id="2.60.40.1180">
    <property type="entry name" value="Golgi alpha-mannosidase II"/>
    <property type="match status" value="1"/>
</dbReference>
<organism evidence="7 8">
    <name type="scientific">Candidatus Gallipaludibacter merdavium</name>
    <dbReference type="NCBI Taxonomy" id="2840839"/>
    <lineage>
        <taxon>Bacteria</taxon>
        <taxon>Pseudomonadati</taxon>
        <taxon>Bacteroidota</taxon>
        <taxon>Bacteroidia</taxon>
        <taxon>Bacteroidales</taxon>
        <taxon>Candidatus Gallipaludibacter</taxon>
    </lineage>
</organism>
<accession>A0A9D9HTK4</accession>
<dbReference type="AlphaFoldDB" id="A0A9D9HTK4"/>
<dbReference type="PROSITE" id="PS51257">
    <property type="entry name" value="PROKAR_LIPOPROTEIN"/>
    <property type="match status" value="1"/>
</dbReference>
<keyword evidence="3 4" id="KW-0378">Hydrolase</keyword>
<dbReference type="InterPro" id="IPR017853">
    <property type="entry name" value="GH"/>
</dbReference>
<dbReference type="EMBL" id="JADIMG010000047">
    <property type="protein sequence ID" value="MBO8459626.1"/>
    <property type="molecule type" value="Genomic_DNA"/>
</dbReference>
<dbReference type="Gene3D" id="3.20.20.80">
    <property type="entry name" value="Glycosidases"/>
    <property type="match status" value="1"/>
</dbReference>
<dbReference type="Proteomes" id="UP000823641">
    <property type="component" value="Unassembled WGS sequence"/>
</dbReference>
<dbReference type="InterPro" id="IPR033452">
    <property type="entry name" value="GH30_C"/>
</dbReference>
<feature type="domain" description="Glycosyl hydrolase family 30 beta sandwich" evidence="6">
    <location>
        <begin position="438"/>
        <end position="498"/>
    </location>
</feature>
<dbReference type="InterPro" id="IPR001139">
    <property type="entry name" value="Glyco_hydro_30"/>
</dbReference>
<evidence type="ECO:0000256" key="2">
    <source>
        <dbReference type="ARBA" id="ARBA00022729"/>
    </source>
</evidence>
<gene>
    <name evidence="7" type="ORF">IAA73_04740</name>
</gene>